<gene>
    <name evidence="1" type="ORF">B6N60_04313</name>
</gene>
<dbReference type="PANTHER" id="PTHR38340:SF1">
    <property type="entry name" value="S-LAYER PROTEIN"/>
    <property type="match status" value="1"/>
</dbReference>
<accession>A0A975TB74</accession>
<name>A0A975TB74_9NOST</name>
<evidence type="ECO:0000313" key="2">
    <source>
        <dbReference type="Proteomes" id="UP000683511"/>
    </source>
</evidence>
<reference evidence="1" key="1">
    <citation type="submission" date="2017-04" db="EMBL/GenBank/DDBJ databases">
        <title>Genome deletions in a multicellular cyanobacterial endosymbiont for morphological adaptation in marine diatoms.</title>
        <authorList>
            <person name="Wang Y."/>
            <person name="Gao H."/>
            <person name="Li R."/>
            <person name="Xu X."/>
        </authorList>
    </citation>
    <scope>NUCLEOTIDE SEQUENCE</scope>
    <source>
        <strain evidence="1">FACHB 800</strain>
    </source>
</reference>
<keyword evidence="2" id="KW-1185">Reference proteome</keyword>
<dbReference type="KEGG" id="rsin:B6N60_04313"/>
<dbReference type="PANTHER" id="PTHR38340">
    <property type="entry name" value="S-LAYER PROTEIN"/>
    <property type="match status" value="1"/>
</dbReference>
<dbReference type="AlphaFoldDB" id="A0A975TB74"/>
<dbReference type="PROSITE" id="PS00330">
    <property type="entry name" value="HEMOLYSIN_CALCIUM"/>
    <property type="match status" value="2"/>
</dbReference>
<dbReference type="GO" id="GO:0005509">
    <property type="term" value="F:calcium ion binding"/>
    <property type="evidence" value="ECO:0007669"/>
    <property type="project" value="InterPro"/>
</dbReference>
<dbReference type="InterPro" id="IPR001343">
    <property type="entry name" value="Hemolysn_Ca-bd"/>
</dbReference>
<organism evidence="1 2">
    <name type="scientific">Richelia sinica FACHB-800</name>
    <dbReference type="NCBI Taxonomy" id="1357546"/>
    <lineage>
        <taxon>Bacteria</taxon>
        <taxon>Bacillati</taxon>
        <taxon>Cyanobacteriota</taxon>
        <taxon>Cyanophyceae</taxon>
        <taxon>Nostocales</taxon>
        <taxon>Nostocaceae</taxon>
        <taxon>Richelia</taxon>
    </lineage>
</organism>
<dbReference type="RefSeq" id="WP_217312825.1">
    <property type="nucleotide sequence ID" value="NZ_CP021056.1"/>
</dbReference>
<evidence type="ECO:0000313" key="1">
    <source>
        <dbReference type="EMBL" id="QXE25593.1"/>
    </source>
</evidence>
<dbReference type="Proteomes" id="UP000683511">
    <property type="component" value="Chromosome"/>
</dbReference>
<proteinExistence type="predicted"/>
<dbReference type="InterPro" id="IPR018511">
    <property type="entry name" value="Hemolysin-typ_Ca-bd_CS"/>
</dbReference>
<dbReference type="Pfam" id="PF00353">
    <property type="entry name" value="HemolysinCabind"/>
    <property type="match status" value="3"/>
</dbReference>
<dbReference type="EMBL" id="CP021056">
    <property type="protein sequence ID" value="QXE25593.1"/>
    <property type="molecule type" value="Genomic_DNA"/>
</dbReference>
<sequence>MGAGNDSVTGNAVNNSINGGDGNDILNGGGGNDSLIGGGGIDTLNGGTGNDIIRSDGDGGLYRGDSGNDTMFSGIGNETMDGGTGVDLIDHTIFSGNYVFNMATGLTNFVGESYINFENVNMGAGNDSVTGNAANNLINGGGSNDTLNGADGNDTLNGGGDGQVDVLTSGSLLDLDIFVLGTGGGSILYDSLGSADFARITDFDLINFVGELTNEVDRIQLSGSAANYRLVNSVSAGGFLGVGIFDTNLTALTSDDDLIGLIQGVSAGVGFGQLNLNNATQFVYV</sequence>
<protein>
    <submittedName>
        <fullName evidence="1">Type I secretion target repeat-containing protein</fullName>
    </submittedName>
</protein>
<dbReference type="InterPro" id="IPR050557">
    <property type="entry name" value="RTX_toxin/Mannuronan_C5-epim"/>
</dbReference>